<evidence type="ECO:0000259" key="2">
    <source>
        <dbReference type="Pfam" id="PF25473"/>
    </source>
</evidence>
<dbReference type="EMBL" id="HBUF01351629">
    <property type="protein sequence ID" value="CAG6714289.1"/>
    <property type="molecule type" value="Transcribed_RNA"/>
</dbReference>
<dbReference type="AlphaFoldDB" id="A0A8D9B977"/>
<dbReference type="EMBL" id="HBUF01103008">
    <property type="protein sequence ID" value="CAG6638576.1"/>
    <property type="molecule type" value="Transcribed_RNA"/>
</dbReference>
<sequence length="130" mass="15175">MQQSFQSWNTNFLVYLDNLSGYFVLAILIAIIVIVFTYWLVPTDKILFQEYAAESQSSVTQEATSNVRLGNHKTIVDQLKSHLTEEDLAEEKKIESQQLEEIFKLMKNQEDKFHIESKQDIQDQLKLYGL</sequence>
<feature type="domain" description="Matrix-remodeling-associated protein 7 helical" evidence="2">
    <location>
        <begin position="77"/>
        <end position="128"/>
    </location>
</feature>
<keyword evidence="1" id="KW-0812">Transmembrane</keyword>
<evidence type="ECO:0000313" key="3">
    <source>
        <dbReference type="EMBL" id="CAG6780425.1"/>
    </source>
</evidence>
<protein>
    <recommendedName>
        <fullName evidence="2">Matrix-remodeling-associated protein 7 helical domain-containing protein</fullName>
    </recommendedName>
</protein>
<dbReference type="InterPro" id="IPR057534">
    <property type="entry name" value="MXRA7_helical"/>
</dbReference>
<organism evidence="3">
    <name type="scientific">Cacopsylla melanoneura</name>
    <dbReference type="NCBI Taxonomy" id="428564"/>
    <lineage>
        <taxon>Eukaryota</taxon>
        <taxon>Metazoa</taxon>
        <taxon>Ecdysozoa</taxon>
        <taxon>Arthropoda</taxon>
        <taxon>Hexapoda</taxon>
        <taxon>Insecta</taxon>
        <taxon>Pterygota</taxon>
        <taxon>Neoptera</taxon>
        <taxon>Paraneoptera</taxon>
        <taxon>Hemiptera</taxon>
        <taxon>Sternorrhyncha</taxon>
        <taxon>Psylloidea</taxon>
        <taxon>Psyllidae</taxon>
        <taxon>Psyllinae</taxon>
        <taxon>Cacopsylla</taxon>
    </lineage>
</organism>
<evidence type="ECO:0000256" key="1">
    <source>
        <dbReference type="SAM" id="Phobius"/>
    </source>
</evidence>
<keyword evidence="1" id="KW-1133">Transmembrane helix</keyword>
<reference evidence="3" key="1">
    <citation type="submission" date="2021-05" db="EMBL/GenBank/DDBJ databases">
        <authorList>
            <person name="Alioto T."/>
            <person name="Alioto T."/>
            <person name="Gomez Garrido J."/>
        </authorList>
    </citation>
    <scope>NUCLEOTIDE SEQUENCE</scope>
</reference>
<feature type="transmembrane region" description="Helical" evidence="1">
    <location>
        <begin position="20"/>
        <end position="41"/>
    </location>
</feature>
<dbReference type="Pfam" id="PF25473">
    <property type="entry name" value="MXRA7_helical"/>
    <property type="match status" value="1"/>
</dbReference>
<accession>A0A8D9B977</accession>
<dbReference type="EMBL" id="HBUF01618314">
    <property type="protein sequence ID" value="CAG6780425.1"/>
    <property type="molecule type" value="Transcribed_RNA"/>
</dbReference>
<name>A0A8D9B977_9HEMI</name>
<dbReference type="PANTHER" id="PTHR21845">
    <property type="entry name" value="TRANSMEMBRANE ANCHOR PROTEIN 1"/>
    <property type="match status" value="1"/>
</dbReference>
<keyword evidence="1" id="KW-0472">Membrane</keyword>
<dbReference type="PANTHER" id="PTHR21845:SF2">
    <property type="entry name" value="MATRIX-REMODELING-ASSOCIATED PROTEIN 7"/>
    <property type="match status" value="1"/>
</dbReference>
<dbReference type="EMBL" id="HBUF01277053">
    <property type="protein sequence ID" value="CAG6686530.1"/>
    <property type="molecule type" value="Transcribed_RNA"/>
</dbReference>
<dbReference type="InterPro" id="IPR026622">
    <property type="entry name" value="Mxra7"/>
</dbReference>
<proteinExistence type="predicted"/>